<evidence type="ECO:0000313" key="3">
    <source>
        <dbReference type="Proteomes" id="UP001497527"/>
    </source>
</evidence>
<evidence type="ECO:0008006" key="4">
    <source>
        <dbReference type="Google" id="ProtNLM"/>
    </source>
</evidence>
<comment type="caution">
    <text evidence="2">The sequence shown here is derived from an EMBL/GenBank/DDBJ whole genome shotgun (WGS) entry which is preliminary data.</text>
</comment>
<protein>
    <recommendedName>
        <fullName evidence="4">Helix-hairpin-helix domain-containing protein</fullName>
    </recommendedName>
</protein>
<proteinExistence type="predicted"/>
<dbReference type="EMBL" id="CAXJIO010000004">
    <property type="protein sequence ID" value="CAL2101334.1"/>
    <property type="molecule type" value="Genomic_DNA"/>
</dbReference>
<gene>
    <name evidence="2" type="ORF">T190423A01A_130014</name>
</gene>
<name>A0ABM9P7H0_9FLAO</name>
<dbReference type="Gene3D" id="1.10.150.320">
    <property type="entry name" value="Photosystem II 12 kDa extrinsic protein"/>
    <property type="match status" value="1"/>
</dbReference>
<evidence type="ECO:0000313" key="2">
    <source>
        <dbReference type="EMBL" id="CAL2101334.1"/>
    </source>
</evidence>
<dbReference type="RefSeq" id="WP_348714107.1">
    <property type="nucleotide sequence ID" value="NZ_CAXJIO010000004.1"/>
</dbReference>
<dbReference type="Proteomes" id="UP001497527">
    <property type="component" value="Unassembled WGS sequence"/>
</dbReference>
<dbReference type="SUPFAM" id="SSF47781">
    <property type="entry name" value="RuvA domain 2-like"/>
    <property type="match status" value="1"/>
</dbReference>
<sequence>MKIFKSHFWYNKRQRNGIFFLLLIILVLQVTYWMIGFNQGTEKEVIESIELIAFQQKIDSFKLLEIERRKPKLYPFNPNFISDFKGYKLGMLPEEIDRLLEFRKKGRYVNSARDFQRVTKISDSLLRRIAPYFKFPDWVLEKNRKKQEKYLGKNIRQQDIVEQSNLISDLESFQIIKKININTAQFKEVLKIPGINYDLCKKIFEYRDEVAELQDISELRNIKDFPLEKYDRIIVYLEAK</sequence>
<keyword evidence="1" id="KW-1133">Transmembrane helix</keyword>
<keyword evidence="1" id="KW-0812">Transmembrane</keyword>
<accession>A0ABM9P7H0</accession>
<evidence type="ECO:0000256" key="1">
    <source>
        <dbReference type="SAM" id="Phobius"/>
    </source>
</evidence>
<feature type="transmembrane region" description="Helical" evidence="1">
    <location>
        <begin position="16"/>
        <end position="35"/>
    </location>
</feature>
<keyword evidence="3" id="KW-1185">Reference proteome</keyword>
<organism evidence="2 3">
    <name type="scientific">Tenacibaculum polynesiense</name>
    <dbReference type="NCBI Taxonomy" id="3137857"/>
    <lineage>
        <taxon>Bacteria</taxon>
        <taxon>Pseudomonadati</taxon>
        <taxon>Bacteroidota</taxon>
        <taxon>Flavobacteriia</taxon>
        <taxon>Flavobacteriales</taxon>
        <taxon>Flavobacteriaceae</taxon>
        <taxon>Tenacibaculum</taxon>
    </lineage>
</organism>
<dbReference type="InterPro" id="IPR010994">
    <property type="entry name" value="RuvA_2-like"/>
</dbReference>
<dbReference type="Pfam" id="PF12836">
    <property type="entry name" value="HHH_3"/>
    <property type="match status" value="1"/>
</dbReference>
<keyword evidence="1" id="KW-0472">Membrane</keyword>
<reference evidence="2 3" key="1">
    <citation type="submission" date="2024-05" db="EMBL/GenBank/DDBJ databases">
        <authorList>
            <person name="Duchaud E."/>
        </authorList>
    </citation>
    <scope>NUCLEOTIDE SEQUENCE [LARGE SCALE GENOMIC DNA]</scope>
    <source>
        <strain evidence="2">Ena-SAMPLE-TAB-13-05-2024-13:56:06:370-140308</strain>
    </source>
</reference>